<accession>A0A0K8U0W5</accession>
<gene>
    <name evidence="3" type="ORF">c0_g1_i1</name>
    <name evidence="2" type="ORF">c0_g1_i2</name>
</gene>
<proteinExistence type="predicted"/>
<sequence length="120" mass="13650">MKYNCSCDCNCSDRASCSTNITDRRPSDIMANGDCYRRLSNSSSALYGSCPQLTQHCDLIQQHQQQQQQQPHCPHISASEQVAQQAKQHYQSTHQQTRQYSSLVRTRLSRSPVLCQRCAV</sequence>
<dbReference type="EMBL" id="GDHF01033608">
    <property type="protein sequence ID" value="JAI18706.1"/>
    <property type="molecule type" value="Transcribed_RNA"/>
</dbReference>
<organism evidence="3">
    <name type="scientific">Bactrocera latifrons</name>
    <name type="common">Malaysian fruit fly</name>
    <name type="synonym">Chaetodacus latifrons</name>
    <dbReference type="NCBI Taxonomy" id="174628"/>
    <lineage>
        <taxon>Eukaryota</taxon>
        <taxon>Metazoa</taxon>
        <taxon>Ecdysozoa</taxon>
        <taxon>Arthropoda</taxon>
        <taxon>Hexapoda</taxon>
        <taxon>Insecta</taxon>
        <taxon>Pterygota</taxon>
        <taxon>Neoptera</taxon>
        <taxon>Endopterygota</taxon>
        <taxon>Diptera</taxon>
        <taxon>Brachycera</taxon>
        <taxon>Muscomorpha</taxon>
        <taxon>Tephritoidea</taxon>
        <taxon>Tephritidae</taxon>
        <taxon>Bactrocera</taxon>
        <taxon>Bactrocera</taxon>
    </lineage>
</organism>
<reference evidence="3" key="1">
    <citation type="submission" date="2015-06" db="EMBL/GenBank/DDBJ databases">
        <authorList>
            <person name="Hoefler B.C."/>
            <person name="Straight P.D."/>
        </authorList>
    </citation>
    <scope>NUCLEOTIDE SEQUENCE</scope>
</reference>
<evidence type="ECO:0000256" key="1">
    <source>
        <dbReference type="SAM" id="MobiDB-lite"/>
    </source>
</evidence>
<name>A0A0K8U0W5_BACLA</name>
<dbReference type="OrthoDB" id="7871425at2759"/>
<evidence type="ECO:0000313" key="2">
    <source>
        <dbReference type="EMBL" id="JAI18706.1"/>
    </source>
</evidence>
<feature type="compositionally biased region" description="Polar residues" evidence="1">
    <location>
        <begin position="78"/>
        <end position="90"/>
    </location>
</feature>
<dbReference type="EMBL" id="GDHF01032349">
    <property type="protein sequence ID" value="JAI19965.1"/>
    <property type="molecule type" value="Transcribed_RNA"/>
</dbReference>
<feature type="region of interest" description="Disordered" evidence="1">
    <location>
        <begin position="70"/>
        <end position="90"/>
    </location>
</feature>
<protein>
    <submittedName>
        <fullName evidence="3">Uncharacterized protein</fullName>
    </submittedName>
</protein>
<dbReference type="AlphaFoldDB" id="A0A0K8U0W5"/>
<evidence type="ECO:0000313" key="3">
    <source>
        <dbReference type="EMBL" id="JAI19965.1"/>
    </source>
</evidence>